<dbReference type="Pfam" id="PF18199">
    <property type="entry name" value="Dynein_C"/>
    <property type="match status" value="1"/>
</dbReference>
<keyword evidence="9" id="KW-0282">Flagellum</keyword>
<feature type="domain" description="Dynein heavy chain ATP-binding dynein motor region" evidence="27">
    <location>
        <begin position="3366"/>
        <end position="3586"/>
    </location>
</feature>
<evidence type="ECO:0000259" key="25">
    <source>
        <dbReference type="Pfam" id="PF12777"/>
    </source>
</evidence>
<evidence type="ECO:0000259" key="23">
    <source>
        <dbReference type="Pfam" id="PF08393"/>
    </source>
</evidence>
<evidence type="ECO:0000256" key="6">
    <source>
        <dbReference type="ARBA" id="ARBA00022737"/>
    </source>
</evidence>
<evidence type="ECO:0000256" key="4">
    <source>
        <dbReference type="ARBA" id="ARBA00022490"/>
    </source>
</evidence>
<evidence type="ECO:0000256" key="10">
    <source>
        <dbReference type="ARBA" id="ARBA00023017"/>
    </source>
</evidence>
<evidence type="ECO:0000256" key="15">
    <source>
        <dbReference type="ARBA" id="ARBA00023273"/>
    </source>
</evidence>
<feature type="domain" description="Dynein heavy chain C-terminal" evidence="31">
    <location>
        <begin position="4597"/>
        <end position="4908"/>
    </location>
</feature>
<evidence type="ECO:0000256" key="21">
    <source>
        <dbReference type="SAM" id="MobiDB-lite"/>
    </source>
</evidence>
<keyword evidence="13" id="KW-0505">Motor protein</keyword>
<sequence>MQKNKPSRKKGQPSPTASTSDVKLPKIPKISMPEDFKIRTRPLFSLPEEVLKLPAPATKAAKLQAAKLAPRKKSSVMQSFTAMRKAREEFRLKLVNLICQIDTEDEQMPLSMPTGEEQNVLRYYYYLRYGIDTIHVAPLDNKIILRVHNLISPKLKKWKDTLFTCTDEMREDFMMSMKKAIVDFVLKDPNTEESLEEEDTPLKQEMEMKDDAWRNRYVVAHKHLTKNLHSVNPCIAQVLQIWWKQFNDLRLISMKDIMTTNEAYELQDFCFVCKRHIEAAGNVLTHQWIPTIQAVFLQGSKKKLIPEPKQALKMKHFYNCLACIMTYNLQTLCLKSMQEFTEYVMDVGANNQGFIINLGFQNDAIEFDPTFRQFKDQLSLLYDYLIDACRQSPRLETILYQDYTGTTSATLKPIIDNDLVESYKAQIAELIAEQRIGPELRVQDFDDYICLLNGQSQTEVENFLNASPEKTFEEYCLESVKYVELAREIPSKLEGTIVIGMFQMQRAELINSLRAAATRMANTLLRRMTEDYQLMIRAIYDEYAAIAHTLLTPPGDTAALMDLMAYVKKVEDTILGEMEDKLRNVMRYIVFLGDYTTFSPLELKSNNQTYHWYARMPGIIDEAKTICDQKKLEYQELLKVRIAKFIDDLDIYEMQVNEVQYWGDINELPKYVSRARHLDEKLSNALTKIDQFNEEESSFGWDLSQYPKRKAVFDKLVPYKKLFDAGYDFLEKHNTWMSSKVGSFDPEEIEGDVSYYYKIVYKLEKSFAEVPETHRLATSVREQMDEFKTHLPIIQTLGNPGMKLRHWDKISEIVGFPIVVDEELSLEKVIDFNLGDYIEKFEGISEAATKENNLERALDKMMKEWADLRFDILVYKDTGTYILSSVDEIQLLLDDHIVKTQTMKNSPYIKPFEDVIYDWEGKLILLQEILDEWLKVQATWMYLEPIFSSPDIQQQIPEEGRRFSAVDKMWREIMKAAFSEPRVLDVIMIEKMLDRLKKSNNLLEMVQRGLNAYLEKKRLYFPRFFFLSNDELLEILSETKDPTRVQPHLKKCFEGIARLTFTDDMVVTHMRSSEGEIVTLTMTINTVAARGQVEKWLLELEKSMKASVHNVVALSYDDYLNRQRDQWVLVWPGQTVQCIAMTFWTLEVTEAIHISIPAMRTYWEKCNFQISKIVDLVRGELNLQNRITLGALVVLDVHARDVLLLLIDLKVQQDNDFNWLSQIRYYWEEQQEEETKSWQCLTRMINSQLAYGYEYLGNTGRLVVTPLTDRCFRTLFGALHLNLGGAPEGPAGTGKTETVKDLAKAVAKQCVVFNCSDGLDYIALGKFFKGLASCGAWSCFDEFNRIDLEVLSVVAQQILSIQRGINSGSTELLFEGTLLQLDKTCATFITMNPGYAGRSELPDNLKALFRSVAMMVPDYVLISEIELYAFGYLNAKPLAVKIVATYKLCSEQLSSQCHYDYGMRAVKSVLRAAGALKLRYPDELEDLILLRSIKDVNLPKFLEHDVPLFMGIIGDLFPGLPLPLAGLPDLVTCLKEVCITLNLQCNDFFIEKVLQLYEMILVRHGLMLVGMPFSGKTKCYHALGHALKCVSEKGWMDENAVEWTVINPKSITMGQLYGQFDPVSHEWSDGILAVSYRAFAVSTNSNRKWLVFDGPVDAIWIENLNTVLDDNKKLCLMSGEIIQLAPTTNLLFEPMDLEAASPATVSRCGMIYMEPKGLGWKALMESWLNKLPPTLHTVNRNLIRNLFNRFMSPLLWLVEYSGLVKQMYITSRTNMVQATMHLFDCFMDDFYDEKYLEQISDLDIRAQLEGVFFFSCIWSIGATLESDSRPKFDMLFRGLLEKEFPEKVKTALDMPKEIAKPEKQYIFIIPREGLVYDYRFIKEGKGKWKPWADDVLTAPPISRDTAPNQILVTTLDSVRYLALFKLMVTHHKLVMMVGPTGTGKSSYIIDFLVKRVDTKVYKALIMAFSAQTNCNQTQDIIMGKLDKRRKGVFGPPIGCYSVIFVDDVSMPQAETYGAQPPIEVLRQGIDLGLWYDRKTNLAMLLIDVQFMCAMGKPMPGAKIITPRFSRHFSFFCIDEFDDETLQVIFSRIMLWHLDTRGFSKEFDPCIEELVLGTLEVYKQCRLNLLPTPSKSHYTFNLRDFSRVILVSRCGMIYMEPKGLGWKALMESWLNKLPPTLHTVNRNLIRNLFNRFMSPLLWLVEYSGLVKQMYITSRTNMVQATMHLFDCFMDDFYDEKYLEQISDLDIRAQLEGVFFFSCIWSIGATLESDSRPKFDMLFRGLLEKEFPEKVKTALDMPKEIAKPEKQYIFIIPREGLVYDYRFIKEGKGKWKPWADDVLTAPPISRDTAPNQILVTTLDSVRYLALFKLMVTHHKLVMMVGPTGTGKSSYIIDFLVKRVDTKVYKALIMAFSAQTNCNQTQDIIMGKLDKRRKGVFGPPIGCYSVIFVDDVSMPQAETYGAQPPIEVLRQGIDLGLWYDRKTNLAMLLIDVQFMCAMGKPMPGAKIITPRFSRHFSFFCIDEFDDETLQVIFSRIMLWHLDTRGFSKEFDPCIEELVLGTLEVYKQCRLNLLPTPSKSHYTFNLRDFSRVILGVLLSVPEVTPDLQSMKRLWVHECLRVFSDRLIEDADRQWFVMCLRTATANNLQDDFDKMLGRLLDKPGDKITDLHLRKLIYCDFANPKVDTRFYMETTNMDHLNSTVDAFLVEFNNMTKKPMNLVLFTFAIEHVSRICRVLTQPRSHALLVGLGGSGRQSLTRLAAHINEYDLFQVEMSRTYGKNEWREDLKTLLRKTSTPDLMMVFLFIESQIKEEGFLEDVNNMLNSGEVPNIFNTDEKAELCEKMRVIDRQRDKSLQTDGSPTALYAYFVSIVRDQLHIVLAMSPAGTSLRTRIRKFPSLVNCCTIDWFQEWPPDALLAVATRFLKDIELTDLERDTAIKLCQVFHTDTQELTRQFLRRLKRFNYVTPTAYLELINMFKSLLNKKRLELTTAEKRYLTGLDQLAIAAKSVGALQEALEILQPKLAAGAAAVAETTAIVEKEKEGVALVEAEVLVDQAAAEEQAQEAQAIKDECDADLAEAMPILNSALAALDTLTPQDITFIKTMKSPPRGIRIVMEAVCILKDIKPDKIPNPSGVGTVEDYWGPSKKILNDIKFLESLQNYDKDNIPPAVMKKLMTTVMQDEGFVPEKIKTVSVAAEGMCKWVIAMTKYDKVAKVVAPKKQRLAAAQAVYDKASAALAVKQAQLKEVQDKLKTLENALAEQSRQQKILDDEVMDCSNKLKRAEMLISGLGGEKTRWTQIAKTLRETYNTLTGDILIAAGIIAYLGPFTAKFRNKQMKAWAQACANCGIVCTLNYSLIKVLGEPVTIQQWNIDGLPADDFSVESAIIIMTARRWPLMIDPQGQANRWIKNMEKPNNICIVRMTQADLGRVLENAVQFGQPVLLENVLEELDPMLEPLLQQQTFKQGGALCIKIGDTIVEYSKDFKLYISTKLANPHYLPEVGVRVTLVNFMLAMDGLQAQLLARVVARERPDLQQAKTDLTTQGAEHRRLLQEIERKILTVLSTSEHLLEDEEAVQILNSAKETSNEIKEKQEVAMITEAAIDVARDDYVPIAVHSTDLFFLIASLAHIDPMYQYSLGWFEGLFVAAIDNTEKVEQIAERLAILRKYFTYSLYANICRSLFEKDKMVFSLLLVITIMIAEDKIARNDVMFLVGGAQPRHVVQDKLKTLENALAEQSRQQKILDDEVMDCSNKLKRAEMLISGLGGEKTRWTQIAKTLRETYNTLTGDILIAAGIIAYLGPFTAKFRNKQMKAWAQACANCGIVCTLNYSLIKVLGEPVTIQQWNIDGLPADDFSVESAIIIMTARRWPLMIDPQGQANRWIKNMEKPNNICIVRMTQADLGRVLENAVQFGQPVLLENVLEELDPMLEPLLQQQTFKQGGALCIKIGDTIVEYSKDFKLYISTKLANPHYLPEVGVRVTLVNFMLAMDGLQAQLLARVVARERPDLQQAKTDLTTQGAEHRRLLQEIERKILTVLSTSEHLLEDEEAVQILNSAKETSNEIKEKQEVAMITEAAIDVARDDYVPIAVHSTDLFFLIASLAHIDPMYQYSLGWFEGLFVAAIDNTEKVEQIAERLAILRKYFTYSLYANICRSLFEKDKMVFSLLLVITIMIAEDKIARNDVMFLVGGAQPRHVVHNPVQFLSPSAWAEFNALNEFPKFNGILDHFLQNVPVWEAYCDTPDPQDQPLPDPWGKKLDSFEKMMVMRCMRLDMMVPAVQNYVAETMGRRFVEPPLFDLASSYADSHCCIPLLFVLTPGSDPMETLLKFADDQGFGSSRLFSLSLGQGQGPIAVKLIEEGVRSGTWVVLQNCHLAKSWMPTLEKICEGLTPDATHPDFRLWLTSYPADHFPVYVLQNGVKMTNEPPQGLRANIARSYSSDPINDLEWFEGNKQTEIFKKLLFALCFFHAVVQERRQFGPLGWNIRYEFNETDLRISVTQLYMFLNEYDDVQFIALRYLTGECNYGGRVTDDWDRRTLNTILFKFYNPKAIEEHNYALDPSGVYHIPTLKEHSEFITFARSLPAATPPSVFGFHTNADITKHFREAEDLLNTAILTQDRTDLEKKYQDSMAAGDTDITPEMQAMAIAEDVLARLPAKILTGPSHEGDIKPSDMTPMSIVVIQEAARYDRLVNVVRSSSKAVIGAVQGVSVLNDITEEVLTSMVRGRIPALWAGKSYPSLKPFASYFNDLLERLAFLQHWHEHGPPTVFWLSGFYFPQAFLTAAQQSYARKYKIPIDQLAFHYEVQKQLEIDTPPPEGVYIRGLFMEGARWNMDEMCVDESIPKILYDDFPPVWLIPLKREDVPTDVFYNCPLYKTGDRRGVLSTTGHSTNYILFMLLPTKLEPDHWIMRGVALLTQLPF</sequence>
<dbReference type="Gene3D" id="1.20.58.1120">
    <property type="match status" value="1"/>
</dbReference>
<dbReference type="GO" id="GO:0051959">
    <property type="term" value="F:dynein light intermediate chain binding"/>
    <property type="evidence" value="ECO:0007669"/>
    <property type="project" value="InterPro"/>
</dbReference>
<dbReference type="FunFam" id="1.20.920.30:FF:000002">
    <property type="entry name" value="Dynein axonemal heavy chain 3"/>
    <property type="match status" value="1"/>
</dbReference>
<dbReference type="Gene3D" id="1.10.8.1220">
    <property type="match status" value="2"/>
</dbReference>
<dbReference type="Pfam" id="PF12777">
    <property type="entry name" value="MT"/>
    <property type="match status" value="2"/>
</dbReference>
<evidence type="ECO:0000259" key="24">
    <source>
        <dbReference type="Pfam" id="PF12774"/>
    </source>
</evidence>
<dbReference type="InterPro" id="IPR043160">
    <property type="entry name" value="Dynein_C_barrel"/>
</dbReference>
<dbReference type="Pfam" id="PF17857">
    <property type="entry name" value="AAA_lid_1"/>
    <property type="match status" value="1"/>
</dbReference>
<dbReference type="InterPro" id="IPR013602">
    <property type="entry name" value="Dynein_heavy_linker"/>
</dbReference>
<dbReference type="InterPro" id="IPR035706">
    <property type="entry name" value="AAA_9"/>
</dbReference>
<feature type="compositionally biased region" description="Basic residues" evidence="21">
    <location>
        <begin position="1"/>
        <end position="11"/>
    </location>
</feature>
<dbReference type="EMBL" id="NWSH01000819">
    <property type="protein sequence ID" value="PCG74047.1"/>
    <property type="molecule type" value="Genomic_DNA"/>
</dbReference>
<dbReference type="InterPro" id="IPR042219">
    <property type="entry name" value="AAA_lid_11_sf"/>
</dbReference>
<keyword evidence="5" id="KW-0493">Microtubule</keyword>
<dbReference type="Pfam" id="PF03028">
    <property type="entry name" value="Dynein_heavy"/>
    <property type="match status" value="1"/>
</dbReference>
<evidence type="ECO:0000313" key="32">
    <source>
        <dbReference type="EMBL" id="PCG74047.1"/>
    </source>
</evidence>
<evidence type="ECO:0000259" key="29">
    <source>
        <dbReference type="Pfam" id="PF17857"/>
    </source>
</evidence>
<keyword evidence="12" id="KW-0969">Cilium</keyword>
<evidence type="ECO:0000256" key="3">
    <source>
        <dbReference type="ARBA" id="ARBA00008887"/>
    </source>
</evidence>
<comment type="caution">
    <text evidence="32">The sequence shown here is derived from an EMBL/GenBank/DDBJ whole genome shotgun (WGS) entry which is preliminary data.</text>
</comment>
<dbReference type="InterPro" id="IPR041589">
    <property type="entry name" value="DNAH3_AAA_lid_1"/>
</dbReference>
<feature type="region of interest" description="Disordered" evidence="21">
    <location>
        <begin position="1"/>
        <end position="26"/>
    </location>
</feature>
<dbReference type="FunFam" id="3.40.50.300:FF:001328">
    <property type="entry name" value="Dynein heavy chain 6, axonemal"/>
    <property type="match status" value="1"/>
</dbReference>
<evidence type="ECO:0000256" key="11">
    <source>
        <dbReference type="ARBA" id="ARBA00023054"/>
    </source>
</evidence>
<keyword evidence="11 20" id="KW-0175">Coiled coil</keyword>
<dbReference type="FunFam" id="3.40.50.300:FF:000044">
    <property type="entry name" value="Dynein heavy chain 5, axonemal"/>
    <property type="match status" value="1"/>
</dbReference>
<dbReference type="InterPro" id="IPR041466">
    <property type="entry name" value="Dynein_AAA5_ext"/>
</dbReference>
<feature type="domain" description="Dynein heavy chain 3 AAA+ lid" evidence="29">
    <location>
        <begin position="2563"/>
        <end position="2652"/>
    </location>
</feature>
<comment type="similarity">
    <text evidence="3">Belongs to the dynein heavy chain family.</text>
</comment>
<evidence type="ECO:0000256" key="17">
    <source>
        <dbReference type="ARBA" id="ARBA00071816"/>
    </source>
</evidence>
<dbReference type="InterPro" id="IPR042228">
    <property type="entry name" value="Dynein_linker_3"/>
</dbReference>
<dbReference type="Gene3D" id="6.10.140.1060">
    <property type="match status" value="2"/>
</dbReference>
<keyword evidence="4" id="KW-0963">Cytoplasm</keyword>
<evidence type="ECO:0000256" key="20">
    <source>
        <dbReference type="SAM" id="Coils"/>
    </source>
</evidence>
<proteinExistence type="inferred from homology"/>
<evidence type="ECO:0000259" key="31">
    <source>
        <dbReference type="Pfam" id="PF18199"/>
    </source>
</evidence>
<dbReference type="Gene3D" id="3.10.490.20">
    <property type="match status" value="1"/>
</dbReference>
<evidence type="ECO:0000256" key="14">
    <source>
        <dbReference type="ARBA" id="ARBA00023212"/>
    </source>
</evidence>
<name>A0A2A4JPR9_HELVI</name>
<evidence type="ECO:0000259" key="28">
    <source>
        <dbReference type="Pfam" id="PF17852"/>
    </source>
</evidence>
<dbReference type="GO" id="GO:0005524">
    <property type="term" value="F:ATP binding"/>
    <property type="evidence" value="ECO:0007669"/>
    <property type="project" value="UniProtKB-KW"/>
</dbReference>
<dbReference type="Pfam" id="PF12780">
    <property type="entry name" value="AAA_8"/>
    <property type="match status" value="1"/>
</dbReference>
<dbReference type="FunFam" id="1.10.8.1220:FF:000001">
    <property type="entry name" value="Dynein axonemal heavy chain 5"/>
    <property type="match status" value="2"/>
</dbReference>
<evidence type="ECO:0000256" key="19">
    <source>
        <dbReference type="ARBA" id="ARBA00082102"/>
    </source>
</evidence>
<evidence type="ECO:0000256" key="16">
    <source>
        <dbReference type="ARBA" id="ARBA00062885"/>
    </source>
</evidence>
<dbReference type="Pfam" id="PF18198">
    <property type="entry name" value="AAA_lid_11"/>
    <property type="match status" value="1"/>
</dbReference>
<dbReference type="Gene3D" id="3.20.180.20">
    <property type="entry name" value="Dynein heavy chain, N-terminal domain 2"/>
    <property type="match status" value="1"/>
</dbReference>
<dbReference type="FunFam" id="3.20.180.20:FF:000003">
    <property type="entry name" value="Dynein heavy chain 12, axonemal"/>
    <property type="match status" value="1"/>
</dbReference>
<dbReference type="FunFam" id="3.10.490.20:FF:000001">
    <property type="entry name" value="dynein heavy chain 7, axonemal"/>
    <property type="match status" value="1"/>
</dbReference>
<dbReference type="GO" id="GO:0005874">
    <property type="term" value="C:microtubule"/>
    <property type="evidence" value="ECO:0007669"/>
    <property type="project" value="UniProtKB-KW"/>
</dbReference>
<feature type="domain" description="Dynein heavy chain coiled coil stalk" evidence="25">
    <location>
        <begin position="3034"/>
        <end position="3336"/>
    </location>
</feature>
<dbReference type="FunFam" id="1.10.8.710:FF:000004">
    <property type="entry name" value="Dynein axonemal heavy chain 6"/>
    <property type="match status" value="1"/>
</dbReference>
<dbReference type="Gene3D" id="3.40.50.300">
    <property type="entry name" value="P-loop containing nucleotide triphosphate hydrolases"/>
    <property type="match status" value="7"/>
</dbReference>
<dbReference type="SUPFAM" id="SSF52540">
    <property type="entry name" value="P-loop containing nucleoside triphosphate hydrolases"/>
    <property type="match status" value="5"/>
</dbReference>
<evidence type="ECO:0000256" key="7">
    <source>
        <dbReference type="ARBA" id="ARBA00022741"/>
    </source>
</evidence>
<protein>
    <recommendedName>
        <fullName evidence="17">Dynein axonemal heavy chain 7</fullName>
    </recommendedName>
    <alternativeName>
        <fullName evidence="19">Axonemal beta dynein heavy chain 7</fullName>
    </alternativeName>
    <alternativeName>
        <fullName evidence="18">Ciliary dynein heavy chain 7</fullName>
    </alternativeName>
</protein>
<feature type="domain" description="Dynein heavy chain ATP-binding dynein motor region" evidence="27">
    <location>
        <begin position="3839"/>
        <end position="4059"/>
    </location>
</feature>
<feature type="domain" description="Dynein heavy chain linker" evidence="23">
    <location>
        <begin position="713"/>
        <end position="1112"/>
    </location>
</feature>
<dbReference type="FunFam" id="3.40.50.300:FF:002141">
    <property type="entry name" value="Dynein heavy chain"/>
    <property type="match status" value="1"/>
</dbReference>
<dbReference type="FunFam" id="1.20.920.20:FF:000006">
    <property type="entry name" value="Dynein, axonemal, heavy chain 6"/>
    <property type="match status" value="1"/>
</dbReference>
<dbReference type="GO" id="GO:0031514">
    <property type="term" value="C:motile cilium"/>
    <property type="evidence" value="ECO:0007669"/>
    <property type="project" value="UniProtKB-SubCell"/>
</dbReference>
<evidence type="ECO:0000256" key="9">
    <source>
        <dbReference type="ARBA" id="ARBA00022846"/>
    </source>
</evidence>
<dbReference type="InterPro" id="IPR035699">
    <property type="entry name" value="AAA_6"/>
</dbReference>
<evidence type="ECO:0000259" key="22">
    <source>
        <dbReference type="Pfam" id="PF03028"/>
    </source>
</evidence>
<keyword evidence="15" id="KW-0966">Cell projection</keyword>
<keyword evidence="10" id="KW-0243">Dynein</keyword>
<feature type="coiled-coil region" evidence="20">
    <location>
        <begin position="3229"/>
        <end position="3270"/>
    </location>
</feature>
<keyword evidence="7" id="KW-0547">Nucleotide-binding</keyword>
<comment type="subcellular location">
    <subcellularLocation>
        <location evidence="1">Cell projection</location>
        <location evidence="1">Cilium</location>
        <location evidence="1">Flagellum</location>
    </subcellularLocation>
    <subcellularLocation>
        <location evidence="2">Cytoplasm</location>
        <location evidence="2">Cytoskeleton</location>
        <location evidence="2">Cilium axoneme</location>
    </subcellularLocation>
</comment>
<dbReference type="FunFam" id="1.20.140.100:FF:000004">
    <property type="entry name" value="Dynein axonemal heavy chain 6"/>
    <property type="match status" value="1"/>
</dbReference>
<dbReference type="InterPro" id="IPR024743">
    <property type="entry name" value="Dynein_HC_stalk"/>
</dbReference>
<evidence type="ECO:0000256" key="1">
    <source>
        <dbReference type="ARBA" id="ARBA00004230"/>
    </source>
</evidence>
<dbReference type="GO" id="GO:0008569">
    <property type="term" value="F:minus-end-directed microtubule motor activity"/>
    <property type="evidence" value="ECO:0007669"/>
    <property type="project" value="InterPro"/>
</dbReference>
<dbReference type="InterPro" id="IPR041658">
    <property type="entry name" value="AAA_lid_11"/>
</dbReference>
<dbReference type="FunFam" id="1.10.472.130:FF:000005">
    <property type="entry name" value="Dynein axonemal heavy chain 7"/>
    <property type="match status" value="2"/>
</dbReference>
<dbReference type="Gene3D" id="1.20.920.20">
    <property type="match status" value="2"/>
</dbReference>
<dbReference type="Pfam" id="PF12781">
    <property type="entry name" value="AAA_9"/>
    <property type="match status" value="2"/>
</dbReference>
<feature type="domain" description="Dynein heavy chain hydrolytic ATP-binding dynein motor region" evidence="24">
    <location>
        <begin position="1251"/>
        <end position="1577"/>
    </location>
</feature>
<dbReference type="Gene3D" id="1.10.8.710">
    <property type="match status" value="1"/>
</dbReference>
<accession>A0A2A4JPR9</accession>
<dbReference type="Gene3D" id="1.20.140.100">
    <property type="entry name" value="Dynein heavy chain, N-terminal domain 2"/>
    <property type="match status" value="1"/>
</dbReference>
<evidence type="ECO:0000259" key="26">
    <source>
        <dbReference type="Pfam" id="PF12780"/>
    </source>
</evidence>
<feature type="domain" description="Dynein heavy chain coiled coil stalk" evidence="25">
    <location>
        <begin position="3729"/>
        <end position="3809"/>
    </location>
</feature>
<dbReference type="Gene3D" id="1.20.1270.280">
    <property type="match status" value="1"/>
</dbReference>
<dbReference type="Gene3D" id="1.10.8.720">
    <property type="entry name" value="Region D6 of dynein motor"/>
    <property type="match status" value="1"/>
</dbReference>
<feature type="domain" description="Dynein heavy chain region D6 P-loop" evidence="22">
    <location>
        <begin position="4302"/>
        <end position="4416"/>
    </location>
</feature>
<dbReference type="Gene3D" id="1.10.472.130">
    <property type="match status" value="1"/>
</dbReference>
<dbReference type="InterPro" id="IPR026983">
    <property type="entry name" value="DHC"/>
</dbReference>
<dbReference type="PANTHER" id="PTHR22878">
    <property type="entry name" value="DYNEIN HEAVY CHAIN 6, AXONEMAL-LIKE-RELATED"/>
    <property type="match status" value="1"/>
</dbReference>
<dbReference type="PANTHER" id="PTHR22878:SF66">
    <property type="entry name" value="DYNEIN AXONEMAL HEAVY CHAIN 7"/>
    <property type="match status" value="1"/>
</dbReference>
<evidence type="ECO:0000256" key="8">
    <source>
        <dbReference type="ARBA" id="ARBA00022840"/>
    </source>
</evidence>
<dbReference type="Pfam" id="PF17852">
    <property type="entry name" value="Dynein_AAA_lid"/>
    <property type="match status" value="2"/>
</dbReference>
<comment type="subunit">
    <text evidence="16">The dynein complex consists of at least two heavy chains and a number of intermediate and light chains.</text>
</comment>
<gene>
    <name evidence="32" type="ORF">B5V51_13932</name>
</gene>
<dbReference type="GO" id="GO:0007018">
    <property type="term" value="P:microtubule-based movement"/>
    <property type="evidence" value="ECO:0007669"/>
    <property type="project" value="InterPro"/>
</dbReference>
<feature type="domain" description="Dynein heavy chain AAA module D4" evidence="26">
    <location>
        <begin position="2717"/>
        <end position="2979"/>
    </location>
</feature>
<reference evidence="32" key="1">
    <citation type="submission" date="2017-09" db="EMBL/GenBank/DDBJ databases">
        <title>Contemporary evolution of a Lepidopteran species, Heliothis virescens, in response to modern agricultural practices.</title>
        <authorList>
            <person name="Fritz M.L."/>
            <person name="Deyonke A.M."/>
            <person name="Papanicolaou A."/>
            <person name="Micinski S."/>
            <person name="Westbrook J."/>
            <person name="Gould F."/>
        </authorList>
    </citation>
    <scope>NUCLEOTIDE SEQUENCE [LARGE SCALE GENOMIC DNA]</scope>
    <source>
        <strain evidence="32">HvINT-</strain>
        <tissue evidence="32">Whole body</tissue>
    </source>
</reference>
<keyword evidence="14" id="KW-0206">Cytoskeleton</keyword>
<dbReference type="FunFam" id="1.10.8.720:FF:000001">
    <property type="entry name" value="dynein heavy chain 7, axonemal"/>
    <property type="match status" value="1"/>
</dbReference>
<dbReference type="FunFam" id="3.40.50.300:FF:001145">
    <property type="entry name" value="Putative dynein heavy chain"/>
    <property type="match status" value="2"/>
</dbReference>
<evidence type="ECO:0000259" key="27">
    <source>
        <dbReference type="Pfam" id="PF12781"/>
    </source>
</evidence>
<feature type="domain" description="Dynein heavy chain AAA lid" evidence="30">
    <location>
        <begin position="4451"/>
        <end position="4590"/>
    </location>
</feature>
<dbReference type="Pfam" id="PF08393">
    <property type="entry name" value="DHC_N2"/>
    <property type="match status" value="1"/>
</dbReference>
<keyword evidence="6" id="KW-0677">Repeat</keyword>
<dbReference type="FunFam" id="1.20.58.1120:FF:000001">
    <property type="entry name" value="dynein heavy chain 2, axonemal"/>
    <property type="match status" value="1"/>
</dbReference>
<dbReference type="Gene3D" id="1.20.920.30">
    <property type="match status" value="2"/>
</dbReference>
<dbReference type="InterPro" id="IPR004273">
    <property type="entry name" value="Dynein_heavy_D6_P-loop"/>
</dbReference>
<evidence type="ECO:0000256" key="12">
    <source>
        <dbReference type="ARBA" id="ARBA00023069"/>
    </source>
</evidence>
<dbReference type="InterPro" id="IPR024317">
    <property type="entry name" value="Dynein_heavy_chain_D4_dom"/>
</dbReference>
<dbReference type="InterPro" id="IPR027417">
    <property type="entry name" value="P-loop_NTPase"/>
</dbReference>
<evidence type="ECO:0000259" key="30">
    <source>
        <dbReference type="Pfam" id="PF18198"/>
    </source>
</evidence>
<evidence type="ECO:0000256" key="5">
    <source>
        <dbReference type="ARBA" id="ARBA00022701"/>
    </source>
</evidence>
<dbReference type="InterPro" id="IPR043157">
    <property type="entry name" value="Dynein_AAA1S"/>
</dbReference>
<evidence type="ECO:0000256" key="13">
    <source>
        <dbReference type="ARBA" id="ARBA00023175"/>
    </source>
</evidence>
<evidence type="ECO:0000256" key="18">
    <source>
        <dbReference type="ARBA" id="ARBA00078543"/>
    </source>
</evidence>
<dbReference type="GO" id="GO:0005858">
    <property type="term" value="C:axonemal dynein complex"/>
    <property type="evidence" value="ECO:0007669"/>
    <property type="project" value="UniProtKB-ARBA"/>
</dbReference>
<feature type="coiled-coil region" evidence="20">
    <location>
        <begin position="3716"/>
        <end position="3743"/>
    </location>
</feature>
<dbReference type="FunFam" id="1.10.287.2620:FF:000002">
    <property type="entry name" value="Dynein heavy chain 2, axonemal"/>
    <property type="match status" value="1"/>
</dbReference>
<dbReference type="Gene3D" id="1.10.287.2620">
    <property type="match status" value="1"/>
</dbReference>
<feature type="domain" description="Dynein heavy chain AAA 5 extension" evidence="28">
    <location>
        <begin position="1743"/>
        <end position="1893"/>
    </location>
</feature>
<dbReference type="Pfam" id="PF12774">
    <property type="entry name" value="AAA_6"/>
    <property type="match status" value="1"/>
</dbReference>
<evidence type="ECO:0000256" key="2">
    <source>
        <dbReference type="ARBA" id="ARBA00004430"/>
    </source>
</evidence>
<dbReference type="STRING" id="7102.A0A2A4JPR9"/>
<dbReference type="InterPro" id="IPR042222">
    <property type="entry name" value="Dynein_2_N"/>
</dbReference>
<dbReference type="FunFam" id="3.40.50.300:FF:000362">
    <property type="entry name" value="Dynein, axonemal, heavy chain 6"/>
    <property type="match status" value="1"/>
</dbReference>
<dbReference type="Pfam" id="PF12775">
    <property type="entry name" value="AAA_7"/>
    <property type="match status" value="2"/>
</dbReference>
<feature type="domain" description="Dynein heavy chain AAA 5 extension" evidence="28">
    <location>
        <begin position="2188"/>
        <end position="2338"/>
    </location>
</feature>
<keyword evidence="8" id="KW-0067">ATP-binding</keyword>
<dbReference type="InterPro" id="IPR041228">
    <property type="entry name" value="Dynein_C"/>
</dbReference>
<organism evidence="32">
    <name type="scientific">Heliothis virescens</name>
    <name type="common">Tobacco budworm moth</name>
    <dbReference type="NCBI Taxonomy" id="7102"/>
    <lineage>
        <taxon>Eukaryota</taxon>
        <taxon>Metazoa</taxon>
        <taxon>Ecdysozoa</taxon>
        <taxon>Arthropoda</taxon>
        <taxon>Hexapoda</taxon>
        <taxon>Insecta</taxon>
        <taxon>Pterygota</taxon>
        <taxon>Neoptera</taxon>
        <taxon>Endopterygota</taxon>
        <taxon>Lepidoptera</taxon>
        <taxon>Glossata</taxon>
        <taxon>Ditrysia</taxon>
        <taxon>Noctuoidea</taxon>
        <taxon>Noctuidae</taxon>
        <taxon>Heliothinae</taxon>
        <taxon>Heliothis</taxon>
    </lineage>
</organism>
<dbReference type="GO" id="GO:0045505">
    <property type="term" value="F:dynein intermediate chain binding"/>
    <property type="evidence" value="ECO:0007669"/>
    <property type="project" value="InterPro"/>
</dbReference>